<sequence>MRQLINPKDFLILVVDDVPSNLKVLRGILEPIGYELTFATSGKQTLERVERVRPALILLDLMMPDMDGLQVCQALYSNPMYQDIPIIFLTASQEEEHLTYAFEQGAVDYINKPFNKAELLARIKTHLQLKHYSDCLNHQVQQEHLINDLTEKILSYSNLEQILNNAVSGIRDLLDADRVTICRFNAQKEGEIVAESLRGNWQPLLREKILDLFWIELDKSLDLSSQFQLIDNINEANLPSSQLKALAAWQVKAQIISPLIEQEKLWGVLIVHHCQSSHQWKEEETQFITQLSKQTAIAIQQSKLYQELKTANQELERIAYLDSLTQIPNRRQFDLTIKREWFRLRRQQLPLSLVLCDIDHFKQYNDFYGHPQGDLCLKQVAQGIASNLKRSADLVTRYGGEEFAVILPNTDLDGAIHVVKQIQQAIAQLKLPHQGLGLEKYVSLSMGIATMIPGPNLSYEELISLADKALYKAKANGRNRFFTN</sequence>
<keyword evidence="8" id="KW-1185">Reference proteome</keyword>
<dbReference type="InterPro" id="IPR001789">
    <property type="entry name" value="Sig_transdc_resp-reg_receiver"/>
</dbReference>
<accession>E0U9V3</accession>
<dbReference type="EMBL" id="CP002198">
    <property type="protein sequence ID" value="ADN15023.1"/>
    <property type="molecule type" value="Genomic_DNA"/>
</dbReference>
<dbReference type="HOGENOM" id="CLU_000445_11_28_3"/>
<dbReference type="GO" id="GO:0016301">
    <property type="term" value="F:kinase activity"/>
    <property type="evidence" value="ECO:0007669"/>
    <property type="project" value="UniProtKB-KW"/>
</dbReference>
<keyword evidence="2" id="KW-0418">Kinase</keyword>
<dbReference type="SUPFAM" id="SSF55073">
    <property type="entry name" value="Nucleotide cyclase"/>
    <property type="match status" value="1"/>
</dbReference>
<name>E0U9V3_GLOV7</name>
<dbReference type="Gene3D" id="3.30.70.270">
    <property type="match status" value="1"/>
</dbReference>
<dbReference type="eggNOG" id="COG2203">
    <property type="taxonomic scope" value="Bacteria"/>
</dbReference>
<dbReference type="STRING" id="497965.Cyan7822_3068"/>
<dbReference type="Pfam" id="PF01590">
    <property type="entry name" value="GAF"/>
    <property type="match status" value="1"/>
</dbReference>
<dbReference type="SMART" id="SM00065">
    <property type="entry name" value="GAF"/>
    <property type="match status" value="1"/>
</dbReference>
<dbReference type="GO" id="GO:0000160">
    <property type="term" value="P:phosphorelay signal transduction system"/>
    <property type="evidence" value="ECO:0007669"/>
    <property type="project" value="InterPro"/>
</dbReference>
<gene>
    <name evidence="7" type="ordered locus">Cyan7822_3068</name>
</gene>
<evidence type="ECO:0000259" key="5">
    <source>
        <dbReference type="PROSITE" id="PS50110"/>
    </source>
</evidence>
<dbReference type="InterPro" id="IPR003018">
    <property type="entry name" value="GAF"/>
</dbReference>
<evidence type="ECO:0000256" key="3">
    <source>
        <dbReference type="PROSITE-ProRule" id="PRU00169"/>
    </source>
</evidence>
<dbReference type="OrthoDB" id="9115at2"/>
<dbReference type="Gene3D" id="3.40.50.2300">
    <property type="match status" value="1"/>
</dbReference>
<dbReference type="InterPro" id="IPR043128">
    <property type="entry name" value="Rev_trsase/Diguanyl_cyclase"/>
</dbReference>
<dbReference type="SMART" id="SM00267">
    <property type="entry name" value="GGDEF"/>
    <property type="match status" value="1"/>
</dbReference>
<dbReference type="PROSITE" id="PS50046">
    <property type="entry name" value="PHYTOCHROME_2"/>
    <property type="match status" value="1"/>
</dbReference>
<feature type="domain" description="Phytochrome chromophore attachment site" evidence="4">
    <location>
        <begin position="158"/>
        <end position="294"/>
    </location>
</feature>
<keyword evidence="3" id="KW-0597">Phosphoprotein</keyword>
<dbReference type="Gene3D" id="3.30.450.40">
    <property type="match status" value="1"/>
</dbReference>
<organism evidence="7 8">
    <name type="scientific">Gloeothece verrucosa (strain PCC 7822)</name>
    <name type="common">Cyanothece sp. (strain PCC 7822)</name>
    <dbReference type="NCBI Taxonomy" id="497965"/>
    <lineage>
        <taxon>Bacteria</taxon>
        <taxon>Bacillati</taxon>
        <taxon>Cyanobacteriota</taxon>
        <taxon>Cyanophyceae</taxon>
        <taxon>Oscillatoriophycideae</taxon>
        <taxon>Chroococcales</taxon>
        <taxon>Aphanothecaceae</taxon>
        <taxon>Gloeothece</taxon>
        <taxon>Gloeothece verrucosa</taxon>
    </lineage>
</organism>
<dbReference type="NCBIfam" id="TIGR00254">
    <property type="entry name" value="GGDEF"/>
    <property type="match status" value="1"/>
</dbReference>
<dbReference type="FunFam" id="3.30.70.270:FF:000001">
    <property type="entry name" value="Diguanylate cyclase domain protein"/>
    <property type="match status" value="1"/>
</dbReference>
<proteinExistence type="predicted"/>
<dbReference type="InterPro" id="IPR050469">
    <property type="entry name" value="Diguanylate_Cyclase"/>
</dbReference>
<dbReference type="SMART" id="SM00448">
    <property type="entry name" value="REC"/>
    <property type="match status" value="1"/>
</dbReference>
<feature type="modified residue" description="4-aspartylphosphate" evidence="3">
    <location>
        <position position="60"/>
    </location>
</feature>
<dbReference type="GO" id="GO:1902201">
    <property type="term" value="P:negative regulation of bacterial-type flagellum-dependent cell motility"/>
    <property type="evidence" value="ECO:0007669"/>
    <property type="project" value="TreeGrafter"/>
</dbReference>
<evidence type="ECO:0000313" key="7">
    <source>
        <dbReference type="EMBL" id="ADN15023.1"/>
    </source>
</evidence>
<dbReference type="PROSITE" id="PS50887">
    <property type="entry name" value="GGDEF"/>
    <property type="match status" value="1"/>
</dbReference>
<evidence type="ECO:0000259" key="6">
    <source>
        <dbReference type="PROSITE" id="PS50887"/>
    </source>
</evidence>
<dbReference type="Pfam" id="PF00990">
    <property type="entry name" value="GGDEF"/>
    <property type="match status" value="1"/>
</dbReference>
<dbReference type="eggNOG" id="COG3706">
    <property type="taxonomic scope" value="Bacteria"/>
</dbReference>
<dbReference type="InterPro" id="IPR016132">
    <property type="entry name" value="Phyto_chromo_attachment"/>
</dbReference>
<dbReference type="PROSITE" id="PS50110">
    <property type="entry name" value="RESPONSE_REGULATORY"/>
    <property type="match status" value="1"/>
</dbReference>
<evidence type="ECO:0000313" key="8">
    <source>
        <dbReference type="Proteomes" id="UP000008206"/>
    </source>
</evidence>
<dbReference type="CDD" id="cd01949">
    <property type="entry name" value="GGDEF"/>
    <property type="match status" value="1"/>
</dbReference>
<dbReference type="CDD" id="cd19920">
    <property type="entry name" value="REC_PA4781-like"/>
    <property type="match status" value="1"/>
</dbReference>
<keyword evidence="1" id="KW-0808">Transferase</keyword>
<dbReference type="RefSeq" id="WP_013323116.1">
    <property type="nucleotide sequence ID" value="NC_014501.1"/>
</dbReference>
<feature type="domain" description="Response regulatory" evidence="5">
    <location>
        <begin position="11"/>
        <end position="127"/>
    </location>
</feature>
<dbReference type="SUPFAM" id="SSF55781">
    <property type="entry name" value="GAF domain-like"/>
    <property type="match status" value="1"/>
</dbReference>
<evidence type="ECO:0000256" key="2">
    <source>
        <dbReference type="ARBA" id="ARBA00022777"/>
    </source>
</evidence>
<dbReference type="InterPro" id="IPR011006">
    <property type="entry name" value="CheY-like_superfamily"/>
</dbReference>
<dbReference type="GO" id="GO:0052621">
    <property type="term" value="F:diguanylate cyclase activity"/>
    <property type="evidence" value="ECO:0007669"/>
    <property type="project" value="TreeGrafter"/>
</dbReference>
<dbReference type="InterPro" id="IPR029787">
    <property type="entry name" value="Nucleotide_cyclase"/>
</dbReference>
<dbReference type="Pfam" id="PF00072">
    <property type="entry name" value="Response_reg"/>
    <property type="match status" value="1"/>
</dbReference>
<reference evidence="8" key="1">
    <citation type="journal article" date="2011" name="MBio">
        <title>Novel metabolic attributes of the genus Cyanothece, comprising a group of unicellular nitrogen-fixing Cyanobacteria.</title>
        <authorList>
            <person name="Bandyopadhyay A."/>
            <person name="Elvitigala T."/>
            <person name="Welsh E."/>
            <person name="Stockel J."/>
            <person name="Liberton M."/>
            <person name="Min H."/>
            <person name="Sherman L.A."/>
            <person name="Pakrasi H.B."/>
        </authorList>
    </citation>
    <scope>NUCLEOTIDE SEQUENCE [LARGE SCALE GENOMIC DNA]</scope>
    <source>
        <strain evidence="8">PCC 7822</strain>
    </source>
</reference>
<evidence type="ECO:0000259" key="4">
    <source>
        <dbReference type="PROSITE" id="PS50046"/>
    </source>
</evidence>
<evidence type="ECO:0000256" key="1">
    <source>
        <dbReference type="ARBA" id="ARBA00022679"/>
    </source>
</evidence>
<protein>
    <submittedName>
        <fullName evidence="7">Response regulator receiver modulated diguanylate cyclase</fullName>
    </submittedName>
</protein>
<dbReference type="GO" id="GO:0043709">
    <property type="term" value="P:cell adhesion involved in single-species biofilm formation"/>
    <property type="evidence" value="ECO:0007669"/>
    <property type="project" value="TreeGrafter"/>
</dbReference>
<dbReference type="PANTHER" id="PTHR45138">
    <property type="entry name" value="REGULATORY COMPONENTS OF SENSORY TRANSDUCTION SYSTEM"/>
    <property type="match status" value="1"/>
</dbReference>
<dbReference type="KEGG" id="cyj:Cyan7822_3068"/>
<dbReference type="Proteomes" id="UP000008206">
    <property type="component" value="Chromosome"/>
</dbReference>
<feature type="domain" description="GGDEF" evidence="6">
    <location>
        <begin position="349"/>
        <end position="484"/>
    </location>
</feature>
<dbReference type="InterPro" id="IPR029016">
    <property type="entry name" value="GAF-like_dom_sf"/>
</dbReference>
<dbReference type="GO" id="GO:0005886">
    <property type="term" value="C:plasma membrane"/>
    <property type="evidence" value="ECO:0007669"/>
    <property type="project" value="TreeGrafter"/>
</dbReference>
<dbReference type="PANTHER" id="PTHR45138:SF9">
    <property type="entry name" value="DIGUANYLATE CYCLASE DGCM-RELATED"/>
    <property type="match status" value="1"/>
</dbReference>
<dbReference type="InterPro" id="IPR000160">
    <property type="entry name" value="GGDEF_dom"/>
</dbReference>
<dbReference type="AlphaFoldDB" id="E0U9V3"/>
<dbReference type="SUPFAM" id="SSF52172">
    <property type="entry name" value="CheY-like"/>
    <property type="match status" value="1"/>
</dbReference>